<sequence length="291" mass="33157">MSVVIGYYGKNGAVIAGDKRNLLFNGIESNREKLEEVLYSGEIKSDEELFKKASEFDVTVHINDTREKVKSLGNLLSGEVLSIGKDSKRRRMYLTKEKCAIIDIENDQITNKSVKTGSGIVVFGNRHIKHFVESEIKKHIQKLLKMNAREIRDLFEKILKKIENATLSDTFEYYFVEAGEPEFEKAVNDDLDDLFNYRHDLSIKMAEMQILTMIAEKIVKIGDVGIIKNGTLVLYDEFLAINKICPEPEIYSEIEIKGEFIEGDVITIDNESLKVKRTGNPVVVQKIICKK</sequence>
<dbReference type="InterPro" id="IPR016754">
    <property type="entry name" value="MJ0548-like"/>
</dbReference>
<name>A0A2L1CAY2_METMI</name>
<dbReference type="GeneID" id="36102166"/>
<dbReference type="Proteomes" id="UP000590564">
    <property type="component" value="Unassembled WGS sequence"/>
</dbReference>
<gene>
    <name evidence="4" type="ORF">HNP96_001881</name>
    <name evidence="3" type="ORF">MMJJ_10790</name>
</gene>
<dbReference type="Proteomes" id="UP000239462">
    <property type="component" value="Chromosome"/>
</dbReference>
<dbReference type="AlphaFoldDB" id="A0A2L1CAY2"/>
<reference evidence="5" key="1">
    <citation type="journal article" date="2018" name="Genome Announc.">
        <title>Complete Genome Sequence of the Methanococcus maripaludis Type Strain JJ (DSM 2067), a Model for Selenoprotein Synthesis in Archaea.</title>
        <authorList>
            <person name="Poehlein A."/>
            <person name="Heym D."/>
            <person name="Quitzke V."/>
            <person name="Fersch J."/>
            <person name="Daniel R."/>
            <person name="Rother M."/>
        </authorList>
    </citation>
    <scope>NUCLEOTIDE SEQUENCE [LARGE SCALE GENOMIC DNA]</scope>
    <source>
        <strain evidence="5">DSM 2067</strain>
    </source>
</reference>
<dbReference type="InterPro" id="IPR057262">
    <property type="entry name" value="MJ0548_N"/>
</dbReference>
<evidence type="ECO:0000259" key="1">
    <source>
        <dbReference type="Pfam" id="PF09894"/>
    </source>
</evidence>
<evidence type="ECO:0000259" key="2">
    <source>
        <dbReference type="Pfam" id="PF25274"/>
    </source>
</evidence>
<evidence type="ECO:0000313" key="6">
    <source>
        <dbReference type="Proteomes" id="UP000590564"/>
    </source>
</evidence>
<feature type="domain" description="Connectase MJ0548-like N-terminal" evidence="1">
    <location>
        <begin position="1"/>
        <end position="191"/>
    </location>
</feature>
<dbReference type="EMBL" id="JACHED010000006">
    <property type="protein sequence ID" value="MBB6497821.1"/>
    <property type="molecule type" value="Genomic_DNA"/>
</dbReference>
<dbReference type="KEGG" id="mmad:MMJJ_10790"/>
<dbReference type="RefSeq" id="WP_104837987.1">
    <property type="nucleotide sequence ID" value="NZ_CP026606.1"/>
</dbReference>
<proteinExistence type="predicted"/>
<dbReference type="Pfam" id="PF09894">
    <property type="entry name" value="MJ0548_N"/>
    <property type="match status" value="1"/>
</dbReference>
<dbReference type="Pfam" id="PF25274">
    <property type="entry name" value="MJ0548_C"/>
    <property type="match status" value="1"/>
</dbReference>
<feature type="domain" description="Connectase MJ0548-like C-terminal" evidence="2">
    <location>
        <begin position="196"/>
        <end position="289"/>
    </location>
</feature>
<evidence type="ECO:0000313" key="5">
    <source>
        <dbReference type="Proteomes" id="UP000239462"/>
    </source>
</evidence>
<accession>A0A2L1CAY2</accession>
<organism evidence="3 5">
    <name type="scientific">Methanococcus maripaludis</name>
    <name type="common">Methanococcus deltae</name>
    <dbReference type="NCBI Taxonomy" id="39152"/>
    <lineage>
        <taxon>Archaea</taxon>
        <taxon>Methanobacteriati</taxon>
        <taxon>Methanobacteriota</taxon>
        <taxon>Methanomada group</taxon>
        <taxon>Methanococci</taxon>
        <taxon>Methanococcales</taxon>
        <taxon>Methanococcaceae</taxon>
        <taxon>Methanococcus</taxon>
    </lineage>
</organism>
<evidence type="ECO:0000313" key="4">
    <source>
        <dbReference type="EMBL" id="MBB6497821.1"/>
    </source>
</evidence>
<dbReference type="InterPro" id="IPR057377">
    <property type="entry name" value="MJ0548_C"/>
</dbReference>
<reference evidence="3" key="2">
    <citation type="submission" date="2018-02" db="EMBL/GenBank/DDBJ databases">
        <title>Complete genome sequence of the Methanococcus maripaludis type strain JJ (DSM 2067), a model for selenoprotein synthesis in Archaea.</title>
        <authorList>
            <person name="Poehlein A."/>
            <person name="Heym D."/>
            <person name="Quitzke V."/>
            <person name="Fersch J."/>
            <person name="Daniel R."/>
            <person name="Rother M."/>
        </authorList>
    </citation>
    <scope>NUCLEOTIDE SEQUENCE [LARGE SCALE GENOMIC DNA]</scope>
    <source>
        <strain evidence="3">DSM 2067</strain>
    </source>
</reference>
<reference evidence="4 6" key="3">
    <citation type="submission" date="2020-08" db="EMBL/GenBank/DDBJ databases">
        <title>Genomic Encyclopedia of Type Strains, Phase IV (KMG-V): Genome sequencing to study the core and pangenomes of soil and plant-associated prokaryotes.</title>
        <authorList>
            <person name="Whitman W."/>
        </authorList>
    </citation>
    <scope>NUCLEOTIDE SEQUENCE [LARGE SCALE GENOMIC DNA]</scope>
    <source>
        <strain evidence="4 6">D1</strain>
    </source>
</reference>
<protein>
    <submittedName>
        <fullName evidence="3">Uncharacterized protein</fullName>
    </submittedName>
</protein>
<evidence type="ECO:0000313" key="3">
    <source>
        <dbReference type="EMBL" id="AVB76473.1"/>
    </source>
</evidence>
<dbReference type="PIRSF" id="PIRSF019262">
    <property type="entry name" value="UCP019262"/>
    <property type="match status" value="1"/>
</dbReference>
<dbReference type="EMBL" id="CP026606">
    <property type="protein sequence ID" value="AVB76473.1"/>
    <property type="molecule type" value="Genomic_DNA"/>
</dbReference>